<dbReference type="RefSeq" id="WP_307306780.1">
    <property type="nucleotide sequence ID" value="NZ_JAUSRE010000007.1"/>
</dbReference>
<proteinExistence type="predicted"/>
<evidence type="ECO:0000313" key="4">
    <source>
        <dbReference type="Proteomes" id="UP001226577"/>
    </source>
</evidence>
<comment type="caution">
    <text evidence="3">The sequence shown here is derived from an EMBL/GenBank/DDBJ whole genome shotgun (WGS) entry which is preliminary data.</text>
</comment>
<keyword evidence="2" id="KW-1133">Transmembrane helix</keyword>
<keyword evidence="4" id="KW-1185">Reference proteome</keyword>
<keyword evidence="2" id="KW-0812">Transmembrane</keyword>
<dbReference type="EMBL" id="JAUSRE010000007">
    <property type="protein sequence ID" value="MDP9888213.1"/>
    <property type="molecule type" value="Genomic_DNA"/>
</dbReference>
<protein>
    <submittedName>
        <fullName evidence="3">Nucleoid-associated protein YgaU</fullName>
    </submittedName>
</protein>
<sequence length="290" mass="29212">MARSTAGKGPDIAMALALLMLGLVLCTLGAGLLAQWQDSAARHQDTSADVLLAAAAAAAGIGILLWWTVSVLGAGAAVVLDHLGRRQAAAAARRFSPAFMQRAVVAALSIQLVTGVAANASATAPGPQWMPTHAQSLPASVTSPPAPVTPSPTVDDNLTAAAVPTPSEPTQEALTSPAAAGPVMKLGGQLSISAVDPGWQPAPPLVEQGLLAGPESRSLPATGTGGKAQFVTVLAGDTLWDIVACYLGPEASDVDIALEWPRWYAANRALIGGSPDVLLPGQVLQAPEGS</sequence>
<keyword evidence="2" id="KW-0472">Membrane</keyword>
<evidence type="ECO:0000256" key="1">
    <source>
        <dbReference type="SAM" id="MobiDB-lite"/>
    </source>
</evidence>
<accession>A0ABT9RSJ2</accession>
<evidence type="ECO:0000313" key="3">
    <source>
        <dbReference type="EMBL" id="MDP9888213.1"/>
    </source>
</evidence>
<dbReference type="Proteomes" id="UP001226577">
    <property type="component" value="Unassembled WGS sequence"/>
</dbReference>
<dbReference type="Gene3D" id="3.10.350.10">
    <property type="entry name" value="LysM domain"/>
    <property type="match status" value="1"/>
</dbReference>
<feature type="transmembrane region" description="Helical" evidence="2">
    <location>
        <begin position="50"/>
        <end position="80"/>
    </location>
</feature>
<dbReference type="CDD" id="cd00118">
    <property type="entry name" value="LysM"/>
    <property type="match status" value="1"/>
</dbReference>
<evidence type="ECO:0000256" key="2">
    <source>
        <dbReference type="SAM" id="Phobius"/>
    </source>
</evidence>
<dbReference type="InterPro" id="IPR018392">
    <property type="entry name" value="LysM"/>
</dbReference>
<gene>
    <name evidence="3" type="ORF">J2X98_001800</name>
</gene>
<reference evidence="3 4" key="1">
    <citation type="submission" date="2023-07" db="EMBL/GenBank/DDBJ databases">
        <title>Sorghum-associated microbial communities from plants grown in Nebraska, USA.</title>
        <authorList>
            <person name="Schachtman D."/>
        </authorList>
    </citation>
    <scope>NUCLEOTIDE SEQUENCE [LARGE SCALE GENOMIC DNA]</scope>
    <source>
        <strain evidence="3 4">CC222</strain>
    </source>
</reference>
<name>A0ABT9RSJ2_9MICC</name>
<organism evidence="3 4">
    <name type="scientific">Pseudarthrobacter enclensis</name>
    <dbReference type="NCBI Taxonomy" id="993070"/>
    <lineage>
        <taxon>Bacteria</taxon>
        <taxon>Bacillati</taxon>
        <taxon>Actinomycetota</taxon>
        <taxon>Actinomycetes</taxon>
        <taxon>Micrococcales</taxon>
        <taxon>Micrococcaceae</taxon>
        <taxon>Pseudarthrobacter</taxon>
    </lineage>
</organism>
<dbReference type="InterPro" id="IPR036779">
    <property type="entry name" value="LysM_dom_sf"/>
</dbReference>
<feature type="region of interest" description="Disordered" evidence="1">
    <location>
        <begin position="127"/>
        <end position="155"/>
    </location>
</feature>